<reference evidence="2" key="2">
    <citation type="submission" date="2021-08" db="EMBL/GenBank/DDBJ databases">
        <authorList>
            <person name="Tani A."/>
            <person name="Ola A."/>
            <person name="Ogura Y."/>
            <person name="Katsura K."/>
            <person name="Hayashi T."/>
        </authorList>
    </citation>
    <scope>NUCLEOTIDE SEQUENCE</scope>
    <source>
        <strain evidence="2">LMG 23639</strain>
    </source>
</reference>
<gene>
    <name evidence="2" type="primary">mntR</name>
    <name evidence="2" type="ORF">AOPFMNJM_3741</name>
</gene>
<organism evidence="2 3">
    <name type="scientific">Methylobacterium jeotgali</name>
    <dbReference type="NCBI Taxonomy" id="381630"/>
    <lineage>
        <taxon>Bacteria</taxon>
        <taxon>Pseudomonadati</taxon>
        <taxon>Pseudomonadota</taxon>
        <taxon>Alphaproteobacteria</taxon>
        <taxon>Hyphomicrobiales</taxon>
        <taxon>Methylobacteriaceae</taxon>
        <taxon>Methylobacterium</taxon>
    </lineage>
</organism>
<comment type="caution">
    <text evidence="2">The sequence shown here is derived from an EMBL/GenBank/DDBJ whole genome shotgun (WGS) entry which is preliminary data.</text>
</comment>
<dbReference type="InterPro" id="IPR001367">
    <property type="entry name" value="Fe_dep_repressor"/>
</dbReference>
<dbReference type="InterPro" id="IPR036421">
    <property type="entry name" value="Fe_dep_repressor_sf"/>
</dbReference>
<dbReference type="SUPFAM" id="SSF47979">
    <property type="entry name" value="Iron-dependent repressor protein, dimerization domain"/>
    <property type="match status" value="1"/>
</dbReference>
<evidence type="ECO:0000313" key="3">
    <source>
        <dbReference type="Proteomes" id="UP001055102"/>
    </source>
</evidence>
<evidence type="ECO:0000313" key="2">
    <source>
        <dbReference type="EMBL" id="GJE08404.1"/>
    </source>
</evidence>
<accession>A0ABQ4T0S3</accession>
<dbReference type="Gene3D" id="1.10.60.10">
    <property type="entry name" value="Iron dependent repressor, metal binding and dimerisation domain"/>
    <property type="match status" value="1"/>
</dbReference>
<dbReference type="Proteomes" id="UP001055102">
    <property type="component" value="Unassembled WGS sequence"/>
</dbReference>
<keyword evidence="3" id="KW-1185">Reference proteome</keyword>
<sequence length="44" mass="4875">MERFLIALGVSAETARRDAEGIEHHVSAETLDAFRRFADGRSDA</sequence>
<evidence type="ECO:0000259" key="1">
    <source>
        <dbReference type="Pfam" id="PF02742"/>
    </source>
</evidence>
<protein>
    <submittedName>
        <fullName evidence="2">Transcriptional regulator MntR</fullName>
    </submittedName>
</protein>
<feature type="domain" description="Iron dependent repressor metal binding and dimerisation" evidence="1">
    <location>
        <begin position="2"/>
        <end position="38"/>
    </location>
</feature>
<proteinExistence type="predicted"/>
<dbReference type="Pfam" id="PF02742">
    <property type="entry name" value="Fe_dep_repr_C"/>
    <property type="match status" value="1"/>
</dbReference>
<dbReference type="EMBL" id="BPQR01000078">
    <property type="protein sequence ID" value="GJE08404.1"/>
    <property type="molecule type" value="Genomic_DNA"/>
</dbReference>
<reference evidence="2" key="1">
    <citation type="journal article" date="2021" name="Front. Microbiol.">
        <title>Comprehensive Comparative Genomics and Phenotyping of Methylobacterium Species.</title>
        <authorList>
            <person name="Alessa O."/>
            <person name="Ogura Y."/>
            <person name="Fujitani Y."/>
            <person name="Takami H."/>
            <person name="Hayashi T."/>
            <person name="Sahin N."/>
            <person name="Tani A."/>
        </authorList>
    </citation>
    <scope>NUCLEOTIDE SEQUENCE</scope>
    <source>
        <strain evidence="2">LMG 23639</strain>
    </source>
</reference>
<name>A0ABQ4T0S3_9HYPH</name>